<evidence type="ECO:0000313" key="1">
    <source>
        <dbReference type="EMBL" id="MBD0831674.1"/>
    </source>
</evidence>
<dbReference type="RefSeq" id="WP_188229466.1">
    <property type="nucleotide sequence ID" value="NZ_JACVXB010000002.1"/>
</dbReference>
<comment type="caution">
    <text evidence="1">The sequence shown here is derived from an EMBL/GenBank/DDBJ whole genome shotgun (WGS) entry which is preliminary data.</text>
</comment>
<name>A0A8J6UBZ0_9FLAO</name>
<reference evidence="1 2" key="1">
    <citation type="submission" date="2020-09" db="EMBL/GenBank/DDBJ databases">
        <title>TT11 complete genome.</title>
        <authorList>
            <person name="Wu Z."/>
        </authorList>
    </citation>
    <scope>NUCLEOTIDE SEQUENCE [LARGE SCALE GENOMIC DNA]</scope>
    <source>
        <strain evidence="1 2">TT11</strain>
    </source>
</reference>
<dbReference type="Proteomes" id="UP000600588">
    <property type="component" value="Unassembled WGS sequence"/>
</dbReference>
<dbReference type="AlphaFoldDB" id="A0A8J6UBZ0"/>
<keyword evidence="2" id="KW-1185">Reference proteome</keyword>
<proteinExistence type="predicted"/>
<organism evidence="1 2">
    <name type="scientific">Aestuariibaculum sediminum</name>
    <dbReference type="NCBI Taxonomy" id="2770637"/>
    <lineage>
        <taxon>Bacteria</taxon>
        <taxon>Pseudomonadati</taxon>
        <taxon>Bacteroidota</taxon>
        <taxon>Flavobacteriia</taxon>
        <taxon>Flavobacteriales</taxon>
        <taxon>Flavobacteriaceae</taxon>
    </lineage>
</organism>
<gene>
    <name evidence="1" type="ORF">ICJ83_05965</name>
</gene>
<protein>
    <submittedName>
        <fullName evidence="1">Uncharacterized protein</fullName>
    </submittedName>
</protein>
<evidence type="ECO:0000313" key="2">
    <source>
        <dbReference type="Proteomes" id="UP000600588"/>
    </source>
</evidence>
<accession>A0A8J6UBZ0</accession>
<dbReference type="EMBL" id="JACVXB010000002">
    <property type="protein sequence ID" value="MBD0831674.1"/>
    <property type="molecule type" value="Genomic_DNA"/>
</dbReference>
<sequence>MLFNTTYKDINVTRQINDLIGKPYSLWSSIKLKGVGSKRMIIDEASPQLKTVLNEIDDINYGNIELRPGGILIHITKGLDRFSWTIPYFHLVIFKSNGISIHSNGKFVHFKKNKTLQENKSFFKKLIAQKIKFEEHHKLNLR</sequence>